<dbReference type="OrthoDB" id="5292502at2"/>
<sequence length="313" mass="35976">MTQENEDARVVEFRAYLAAGGKVEATDWMPDGYRQSLIRFIEMHANSELMGALPERDWIMRAPTIHRKLALTAKIQDEVGHAELLYRLVEDLGKPRSACLDDLIAGKGKFHNTFHYATKSWADVGIIAWLVDAAAIVSQHALRDSSYAPYARTMQKICWEESFHMMHGRDMIITMMNGTNAQREMVQEALNRWWPALMVFHGPATPAEKDKDLQWRIKAKANEELRQEFLNVQVPRLREVGLVLPDPELRYDAEQGCWLYSEPNWDDLRAISRNQGPASAERIGFRRLSYEDGQWVRDVMHKQQAALRAANIA</sequence>
<dbReference type="SUPFAM" id="SSF47240">
    <property type="entry name" value="Ferritin-like"/>
    <property type="match status" value="1"/>
</dbReference>
<dbReference type="InterPro" id="IPR052703">
    <property type="entry name" value="Aromatic_CoA_ox/epox"/>
</dbReference>
<dbReference type="EMBL" id="BIFS01000001">
    <property type="protein sequence ID" value="GCE20525.1"/>
    <property type="molecule type" value="Genomic_DNA"/>
</dbReference>
<dbReference type="RefSeq" id="WP_126552193.1">
    <property type="nucleotide sequence ID" value="NZ_BIFS01000001.1"/>
</dbReference>
<comment type="caution">
    <text evidence="1">The sequence shown here is derived from an EMBL/GenBank/DDBJ whole genome shotgun (WGS) entry which is preliminary data.</text>
</comment>
<dbReference type="GO" id="GO:0010124">
    <property type="term" value="P:phenylacetate catabolic process"/>
    <property type="evidence" value="ECO:0007669"/>
    <property type="project" value="InterPro"/>
</dbReference>
<dbReference type="Proteomes" id="UP000287188">
    <property type="component" value="Unassembled WGS sequence"/>
</dbReference>
<dbReference type="PANTHER" id="PTHR30458:SF2">
    <property type="entry name" value="1,2-PHENYLACETYL-COA EPOXIDASE, SUBUNIT A"/>
    <property type="match status" value="1"/>
</dbReference>
<gene>
    <name evidence="1" type="primary">paaA</name>
    <name evidence="1" type="ORF">KDK_43250</name>
</gene>
<evidence type="ECO:0000313" key="1">
    <source>
        <dbReference type="EMBL" id="GCE20525.1"/>
    </source>
</evidence>
<accession>A0A402AND3</accession>
<dbReference type="GO" id="GO:0005829">
    <property type="term" value="C:cytosol"/>
    <property type="evidence" value="ECO:0007669"/>
    <property type="project" value="TreeGrafter"/>
</dbReference>
<dbReference type="GO" id="GO:0097266">
    <property type="term" value="F:phenylacetyl-CoA 1,2-epoxidase activity"/>
    <property type="evidence" value="ECO:0007669"/>
    <property type="project" value="InterPro"/>
</dbReference>
<dbReference type="InterPro" id="IPR009078">
    <property type="entry name" value="Ferritin-like_SF"/>
</dbReference>
<protein>
    <submittedName>
        <fullName evidence="1">Phenylacetate-CoA oxygenase subunit PaaA</fullName>
    </submittedName>
</protein>
<organism evidence="1 2">
    <name type="scientific">Dictyobacter kobayashii</name>
    <dbReference type="NCBI Taxonomy" id="2014872"/>
    <lineage>
        <taxon>Bacteria</taxon>
        <taxon>Bacillati</taxon>
        <taxon>Chloroflexota</taxon>
        <taxon>Ktedonobacteria</taxon>
        <taxon>Ktedonobacterales</taxon>
        <taxon>Dictyobacteraceae</taxon>
        <taxon>Dictyobacter</taxon>
    </lineage>
</organism>
<keyword evidence="2" id="KW-1185">Reference proteome</keyword>
<dbReference type="Pfam" id="PF05138">
    <property type="entry name" value="PaaA_PaaC"/>
    <property type="match status" value="1"/>
</dbReference>
<dbReference type="NCBIfam" id="TIGR02156">
    <property type="entry name" value="PA_CoA_Oxy1"/>
    <property type="match status" value="1"/>
</dbReference>
<dbReference type="Gene3D" id="1.20.1260.10">
    <property type="match status" value="1"/>
</dbReference>
<dbReference type="PANTHER" id="PTHR30458">
    <property type="entry name" value="PHENYLACETIC ACID DEGRADATION PROTEIN PAA"/>
    <property type="match status" value="1"/>
</dbReference>
<dbReference type="AlphaFoldDB" id="A0A402AND3"/>
<dbReference type="InterPro" id="IPR012347">
    <property type="entry name" value="Ferritin-like"/>
</dbReference>
<name>A0A402AND3_9CHLR</name>
<reference evidence="2" key="1">
    <citation type="submission" date="2018-12" db="EMBL/GenBank/DDBJ databases">
        <title>Tengunoibacter tsumagoiensis gen. nov., sp. nov., Dictyobacter kobayashii sp. nov., D. alpinus sp. nov., and D. joshuensis sp. nov. and description of Dictyobacteraceae fam. nov. within the order Ktedonobacterales isolated from Tengu-no-mugimeshi.</title>
        <authorList>
            <person name="Wang C.M."/>
            <person name="Zheng Y."/>
            <person name="Sakai Y."/>
            <person name="Toyoda A."/>
            <person name="Minakuchi Y."/>
            <person name="Abe K."/>
            <person name="Yokota A."/>
            <person name="Yabe S."/>
        </authorList>
    </citation>
    <scope>NUCLEOTIDE SEQUENCE [LARGE SCALE GENOMIC DNA]</scope>
    <source>
        <strain evidence="2">Uno11</strain>
    </source>
</reference>
<dbReference type="InterPro" id="IPR011881">
    <property type="entry name" value="PaaA"/>
</dbReference>
<proteinExistence type="predicted"/>
<evidence type="ECO:0000313" key="2">
    <source>
        <dbReference type="Proteomes" id="UP000287188"/>
    </source>
</evidence>
<dbReference type="InterPro" id="IPR007814">
    <property type="entry name" value="PaaA_PaaC"/>
</dbReference>